<dbReference type="HOGENOM" id="CLU_083287_3_2_12"/>
<dbReference type="Pfam" id="PF01047">
    <property type="entry name" value="MarR"/>
    <property type="match status" value="1"/>
</dbReference>
<dbReference type="InterPro" id="IPR036388">
    <property type="entry name" value="WH-like_DNA-bd_sf"/>
</dbReference>
<sequence length="158" mass="18802">MIREEYKLENQLCFRVHRLSRLFIKMYQPLLNRLGITYPQYLVLLVLWERGSIDYQELADRLELKTGTLTPIIQRLEKMDLVRRSKNPVDMRKTAVSLRDGGIAMKEKLEDHAEELSKLLDNLDTGRYENFAKMVDQVTDDFFRLGSYISEYESQYEK</sequence>
<accession>V5WM43</accession>
<evidence type="ECO:0000256" key="2">
    <source>
        <dbReference type="ARBA" id="ARBA00023125"/>
    </source>
</evidence>
<dbReference type="Proteomes" id="UP000018680">
    <property type="component" value="Chromosome"/>
</dbReference>
<dbReference type="SMART" id="SM00347">
    <property type="entry name" value="HTH_MARR"/>
    <property type="match status" value="1"/>
</dbReference>
<keyword evidence="2" id="KW-0238">DNA-binding</keyword>
<dbReference type="KEGG" id="slr:L21SP2_3370"/>
<dbReference type="SUPFAM" id="SSF46785">
    <property type="entry name" value="Winged helix' DNA-binding domain"/>
    <property type="match status" value="1"/>
</dbReference>
<dbReference type="PANTHER" id="PTHR42756:SF1">
    <property type="entry name" value="TRANSCRIPTIONAL REPRESSOR OF EMRAB OPERON"/>
    <property type="match status" value="1"/>
</dbReference>
<dbReference type="PANTHER" id="PTHR42756">
    <property type="entry name" value="TRANSCRIPTIONAL REGULATOR, MARR"/>
    <property type="match status" value="1"/>
</dbReference>
<dbReference type="RefSeq" id="WP_024269596.1">
    <property type="nucleotide sequence ID" value="NC_023035.1"/>
</dbReference>
<keyword evidence="6" id="KW-1185">Reference proteome</keyword>
<dbReference type="PATRIC" id="fig|1307761.3.peg.3359"/>
<gene>
    <name evidence="5" type="ORF">L21SP2_3370</name>
</gene>
<dbReference type="GO" id="GO:0003677">
    <property type="term" value="F:DNA binding"/>
    <property type="evidence" value="ECO:0007669"/>
    <property type="project" value="UniProtKB-KW"/>
</dbReference>
<proteinExistence type="predicted"/>
<name>V5WM43_9SPIO</name>
<dbReference type="OrthoDB" id="9806864at2"/>
<dbReference type="eggNOG" id="COG1846">
    <property type="taxonomic scope" value="Bacteria"/>
</dbReference>
<dbReference type="STRING" id="1307761.L21SP2_3370"/>
<dbReference type="PROSITE" id="PS50995">
    <property type="entry name" value="HTH_MARR_2"/>
    <property type="match status" value="1"/>
</dbReference>
<dbReference type="AlphaFoldDB" id="V5WM43"/>
<dbReference type="EMBL" id="CP006939">
    <property type="protein sequence ID" value="AHC16708.1"/>
    <property type="molecule type" value="Genomic_DNA"/>
</dbReference>
<dbReference type="GO" id="GO:0003700">
    <property type="term" value="F:DNA-binding transcription factor activity"/>
    <property type="evidence" value="ECO:0007669"/>
    <property type="project" value="InterPro"/>
</dbReference>
<evidence type="ECO:0000256" key="3">
    <source>
        <dbReference type="ARBA" id="ARBA00023163"/>
    </source>
</evidence>
<feature type="domain" description="HTH marR-type" evidence="4">
    <location>
        <begin position="9"/>
        <end position="140"/>
    </location>
</feature>
<evidence type="ECO:0000256" key="1">
    <source>
        <dbReference type="ARBA" id="ARBA00023015"/>
    </source>
</evidence>
<dbReference type="InterPro" id="IPR000835">
    <property type="entry name" value="HTH_MarR-typ"/>
</dbReference>
<keyword evidence="1" id="KW-0805">Transcription regulation</keyword>
<dbReference type="Gene3D" id="1.10.10.10">
    <property type="entry name" value="Winged helix-like DNA-binding domain superfamily/Winged helix DNA-binding domain"/>
    <property type="match status" value="1"/>
</dbReference>
<reference evidence="5 6" key="1">
    <citation type="journal article" date="2015" name="Stand. Genomic Sci.">
        <title>Complete genome sequence and description of Salinispira pacifica gen. nov., sp. nov., a novel spirochaete isolated form a hypersaline microbial mat.</title>
        <authorList>
            <person name="Ben Hania W."/>
            <person name="Joseph M."/>
            <person name="Schumann P."/>
            <person name="Bunk B."/>
            <person name="Fiebig A."/>
            <person name="Sproer C."/>
            <person name="Klenk H.P."/>
            <person name="Fardeau M.L."/>
            <person name="Spring S."/>
        </authorList>
    </citation>
    <scope>NUCLEOTIDE SEQUENCE [LARGE SCALE GENOMIC DNA]</scope>
    <source>
        <strain evidence="5 6">L21-RPul-D2</strain>
    </source>
</reference>
<keyword evidence="3" id="KW-0804">Transcription</keyword>
<evidence type="ECO:0000313" key="6">
    <source>
        <dbReference type="Proteomes" id="UP000018680"/>
    </source>
</evidence>
<organism evidence="5 6">
    <name type="scientific">Salinispira pacifica</name>
    <dbReference type="NCBI Taxonomy" id="1307761"/>
    <lineage>
        <taxon>Bacteria</taxon>
        <taxon>Pseudomonadati</taxon>
        <taxon>Spirochaetota</taxon>
        <taxon>Spirochaetia</taxon>
        <taxon>Spirochaetales</taxon>
        <taxon>Spirochaetaceae</taxon>
        <taxon>Salinispira</taxon>
    </lineage>
</organism>
<dbReference type="InterPro" id="IPR036390">
    <property type="entry name" value="WH_DNA-bd_sf"/>
</dbReference>
<evidence type="ECO:0000313" key="5">
    <source>
        <dbReference type="EMBL" id="AHC16708.1"/>
    </source>
</evidence>
<evidence type="ECO:0000259" key="4">
    <source>
        <dbReference type="PROSITE" id="PS50995"/>
    </source>
</evidence>
<protein>
    <submittedName>
        <fullName evidence="5">Organic hydroperoxide resistance transcriptional regulator</fullName>
    </submittedName>
</protein>